<name>A0A6A4LAH0_9ERIC</name>
<protein>
    <submittedName>
        <fullName evidence="2">Uncharacterized protein</fullName>
    </submittedName>
</protein>
<evidence type="ECO:0000313" key="3">
    <source>
        <dbReference type="Proteomes" id="UP000428333"/>
    </source>
</evidence>
<sequence>MPNFRDPHGIATKKDKILSVFMICIAAFANLVAIYSDAYALIHQERIS</sequence>
<organism evidence="2 3">
    <name type="scientific">Rhododendron williamsianum</name>
    <dbReference type="NCBI Taxonomy" id="262921"/>
    <lineage>
        <taxon>Eukaryota</taxon>
        <taxon>Viridiplantae</taxon>
        <taxon>Streptophyta</taxon>
        <taxon>Embryophyta</taxon>
        <taxon>Tracheophyta</taxon>
        <taxon>Spermatophyta</taxon>
        <taxon>Magnoliopsida</taxon>
        <taxon>eudicotyledons</taxon>
        <taxon>Gunneridae</taxon>
        <taxon>Pentapetalae</taxon>
        <taxon>asterids</taxon>
        <taxon>Ericales</taxon>
        <taxon>Ericaceae</taxon>
        <taxon>Ericoideae</taxon>
        <taxon>Rhodoreae</taxon>
        <taxon>Rhododendron</taxon>
    </lineage>
</organism>
<reference evidence="2 3" key="1">
    <citation type="journal article" date="2019" name="Genome Biol. Evol.">
        <title>The Rhododendron genome and chromosomal organization provide insight into shared whole-genome duplications across the heath family (Ericaceae).</title>
        <authorList>
            <person name="Soza V.L."/>
            <person name="Lindsley D."/>
            <person name="Waalkes A."/>
            <person name="Ramage E."/>
            <person name="Patwardhan R.P."/>
            <person name="Burton J.N."/>
            <person name="Adey A."/>
            <person name="Kumar A."/>
            <person name="Qiu R."/>
            <person name="Shendure J."/>
            <person name="Hall B."/>
        </authorList>
    </citation>
    <scope>NUCLEOTIDE SEQUENCE [LARGE SCALE GENOMIC DNA]</scope>
    <source>
        <strain evidence="2">RSF 1966-606</strain>
    </source>
</reference>
<dbReference type="EMBL" id="QEFC01002115">
    <property type="protein sequence ID" value="KAE9454462.1"/>
    <property type="molecule type" value="Genomic_DNA"/>
</dbReference>
<comment type="caution">
    <text evidence="2">The sequence shown here is derived from an EMBL/GenBank/DDBJ whole genome shotgun (WGS) entry which is preliminary data.</text>
</comment>
<dbReference type="OrthoDB" id="28208at2759"/>
<keyword evidence="1" id="KW-0472">Membrane</keyword>
<accession>A0A6A4LAH0</accession>
<proteinExistence type="predicted"/>
<dbReference type="AlphaFoldDB" id="A0A6A4LAH0"/>
<evidence type="ECO:0000256" key="1">
    <source>
        <dbReference type="SAM" id="Phobius"/>
    </source>
</evidence>
<gene>
    <name evidence="2" type="ORF">C3L33_13635</name>
</gene>
<keyword evidence="1" id="KW-1133">Transmembrane helix</keyword>
<evidence type="ECO:0000313" key="2">
    <source>
        <dbReference type="EMBL" id="KAE9454462.1"/>
    </source>
</evidence>
<feature type="non-terminal residue" evidence="2">
    <location>
        <position position="1"/>
    </location>
</feature>
<dbReference type="Proteomes" id="UP000428333">
    <property type="component" value="Linkage Group LG08"/>
</dbReference>
<keyword evidence="1" id="KW-0812">Transmembrane</keyword>
<keyword evidence="3" id="KW-1185">Reference proteome</keyword>
<feature type="transmembrane region" description="Helical" evidence="1">
    <location>
        <begin position="20"/>
        <end position="42"/>
    </location>
</feature>